<name>A0AAE0IN07_9PEZI</name>
<dbReference type="EMBL" id="JAUEPO010000003">
    <property type="protein sequence ID" value="KAK3328166.1"/>
    <property type="molecule type" value="Genomic_DNA"/>
</dbReference>
<keyword evidence="3" id="KW-0238">DNA-binding</keyword>
<dbReference type="GO" id="GO:0005634">
    <property type="term" value="C:nucleus"/>
    <property type="evidence" value="ECO:0007669"/>
    <property type="project" value="UniProtKB-SubCell"/>
</dbReference>
<dbReference type="SUPFAM" id="SSF57701">
    <property type="entry name" value="Zn2/Cys6 DNA-binding domain"/>
    <property type="match status" value="1"/>
</dbReference>
<sequence>MAPLKNYQPIQPSPSTRYYPGYPGPHQKPATLAHLPQSDRNLKSDQASDFGGGAGSWRGIGKRSRRLKSVILACDICRRSKIRCDGARPRCAGCVARNKPCWYEAEEGQSRHAGMKLRLEALEKLVGALQSRPADEAELLLSQIRSADDIISLASSDTAKGLAGSSPPKSGSTLATSSGGAGGYGSQTESSRSESSSAQATRATSLVPSSIVALSSATPSAASTESTYVEDSMSQTELQAPTAPPPPPPPPRVDPSAFLVRLIIPGAQPTRAAIQSFFSSSGKLFHVFTQPQVEQAYRSVFGLDGRPNVSQKAAICCLCAVAAVGIQYNAGDFVKGSEEIFYEVAQHYFASAVEERPLEAIKICNLFAMYNIMNKATASLAYVEIGLSMSRRYSLNNGLQRPLSMTVDEWADGRRAWRTLMFFSSWLSSTLGYISANGESTFQNLVPLAEGEVDHASEIGEIVQAEMTKISLLNAEILRTHLASKELTGLAMDSAMCKLQQWHSSLPNAMLLANLGRQDLPDSVRRSIYHVHLLYLGAMMLLYRRIASQFVRTEPACNPGSEDDSCVVDMELHKNMLARAHQGVIAAKHSARILGLLLAEKGIFKRCWLVICQAHTSCVVIMHSAAQKLLHNFPASSWINDLHQAQLCLDTLEFCGTIDPVAMRFHIRLSGIFEKLVNCSPRVSQTQTAMQRTEAWLTTVPPDLPCGATVTPEVYPDQPTTTDEDDPDNAARADYLLTVPANPNPQIVALSLSLLFALCRPWGERDDEDSATSEKAVVVQGGYLTDAARGTGPGAGQGLGRLQWEMGDASLFQWDTSGMGLGKQEMLSPCRFLGSEEPSGWSPTADVELEMGEEEY</sequence>
<dbReference type="CDD" id="cd00067">
    <property type="entry name" value="GAL4"/>
    <property type="match status" value="1"/>
</dbReference>
<evidence type="ECO:0000256" key="4">
    <source>
        <dbReference type="ARBA" id="ARBA00023242"/>
    </source>
</evidence>
<dbReference type="GO" id="GO:0008270">
    <property type="term" value="F:zinc ion binding"/>
    <property type="evidence" value="ECO:0007669"/>
    <property type="project" value="InterPro"/>
</dbReference>
<feature type="region of interest" description="Disordered" evidence="5">
    <location>
        <begin position="1"/>
        <end position="31"/>
    </location>
</feature>
<organism evidence="7 8">
    <name type="scientific">Cercophora scortea</name>
    <dbReference type="NCBI Taxonomy" id="314031"/>
    <lineage>
        <taxon>Eukaryota</taxon>
        <taxon>Fungi</taxon>
        <taxon>Dikarya</taxon>
        <taxon>Ascomycota</taxon>
        <taxon>Pezizomycotina</taxon>
        <taxon>Sordariomycetes</taxon>
        <taxon>Sordariomycetidae</taxon>
        <taxon>Sordariales</taxon>
        <taxon>Lasiosphaeriaceae</taxon>
        <taxon>Cercophora</taxon>
    </lineage>
</organism>
<dbReference type="PROSITE" id="PS00463">
    <property type="entry name" value="ZN2_CY6_FUNGAL_1"/>
    <property type="match status" value="1"/>
</dbReference>
<dbReference type="GO" id="GO:0000981">
    <property type="term" value="F:DNA-binding transcription factor activity, RNA polymerase II-specific"/>
    <property type="evidence" value="ECO:0007669"/>
    <property type="project" value="InterPro"/>
</dbReference>
<dbReference type="InterPro" id="IPR036864">
    <property type="entry name" value="Zn2-C6_fun-type_DNA-bd_sf"/>
</dbReference>
<dbReference type="GO" id="GO:0003677">
    <property type="term" value="F:DNA binding"/>
    <property type="evidence" value="ECO:0007669"/>
    <property type="project" value="UniProtKB-KW"/>
</dbReference>
<dbReference type="PROSITE" id="PS50048">
    <property type="entry name" value="ZN2_CY6_FUNGAL_2"/>
    <property type="match status" value="1"/>
</dbReference>
<gene>
    <name evidence="7" type="ORF">B0T19DRAFT_423831</name>
</gene>
<feature type="domain" description="Zn(2)-C6 fungal-type" evidence="6">
    <location>
        <begin position="73"/>
        <end position="103"/>
    </location>
</feature>
<dbReference type="SMART" id="SM00066">
    <property type="entry name" value="GAL4"/>
    <property type="match status" value="1"/>
</dbReference>
<evidence type="ECO:0000256" key="3">
    <source>
        <dbReference type="ARBA" id="ARBA00023125"/>
    </source>
</evidence>
<evidence type="ECO:0000256" key="5">
    <source>
        <dbReference type="SAM" id="MobiDB-lite"/>
    </source>
</evidence>
<evidence type="ECO:0000313" key="7">
    <source>
        <dbReference type="EMBL" id="KAK3328166.1"/>
    </source>
</evidence>
<dbReference type="CDD" id="cd12148">
    <property type="entry name" value="fungal_TF_MHR"/>
    <property type="match status" value="1"/>
</dbReference>
<evidence type="ECO:0000256" key="2">
    <source>
        <dbReference type="ARBA" id="ARBA00022723"/>
    </source>
</evidence>
<evidence type="ECO:0000259" key="6">
    <source>
        <dbReference type="PROSITE" id="PS50048"/>
    </source>
</evidence>
<feature type="region of interest" description="Disordered" evidence="5">
    <location>
        <begin position="158"/>
        <end position="202"/>
    </location>
</feature>
<reference evidence="7" key="1">
    <citation type="journal article" date="2023" name="Mol. Phylogenet. Evol.">
        <title>Genome-scale phylogeny and comparative genomics of the fungal order Sordariales.</title>
        <authorList>
            <person name="Hensen N."/>
            <person name="Bonometti L."/>
            <person name="Westerberg I."/>
            <person name="Brannstrom I.O."/>
            <person name="Guillou S."/>
            <person name="Cros-Aarteil S."/>
            <person name="Calhoun S."/>
            <person name="Haridas S."/>
            <person name="Kuo A."/>
            <person name="Mondo S."/>
            <person name="Pangilinan J."/>
            <person name="Riley R."/>
            <person name="LaButti K."/>
            <person name="Andreopoulos B."/>
            <person name="Lipzen A."/>
            <person name="Chen C."/>
            <person name="Yan M."/>
            <person name="Daum C."/>
            <person name="Ng V."/>
            <person name="Clum A."/>
            <person name="Steindorff A."/>
            <person name="Ohm R.A."/>
            <person name="Martin F."/>
            <person name="Silar P."/>
            <person name="Natvig D.O."/>
            <person name="Lalanne C."/>
            <person name="Gautier V."/>
            <person name="Ament-Velasquez S.L."/>
            <person name="Kruys A."/>
            <person name="Hutchinson M.I."/>
            <person name="Powell A.J."/>
            <person name="Barry K."/>
            <person name="Miller A.N."/>
            <person name="Grigoriev I.V."/>
            <person name="Debuchy R."/>
            <person name="Gladieux P."/>
            <person name="Hiltunen Thoren M."/>
            <person name="Johannesson H."/>
        </authorList>
    </citation>
    <scope>NUCLEOTIDE SEQUENCE</scope>
    <source>
        <strain evidence="7">SMH4131-1</strain>
    </source>
</reference>
<dbReference type="Pfam" id="PF00172">
    <property type="entry name" value="Zn_clus"/>
    <property type="match status" value="1"/>
</dbReference>
<dbReference type="InterPro" id="IPR001138">
    <property type="entry name" value="Zn2Cys6_DnaBD"/>
</dbReference>
<dbReference type="Proteomes" id="UP001286456">
    <property type="component" value="Unassembled WGS sequence"/>
</dbReference>
<reference evidence="7" key="2">
    <citation type="submission" date="2023-06" db="EMBL/GenBank/DDBJ databases">
        <authorList>
            <consortium name="Lawrence Berkeley National Laboratory"/>
            <person name="Haridas S."/>
            <person name="Hensen N."/>
            <person name="Bonometti L."/>
            <person name="Westerberg I."/>
            <person name="Brannstrom I.O."/>
            <person name="Guillou S."/>
            <person name="Cros-Aarteil S."/>
            <person name="Calhoun S."/>
            <person name="Kuo A."/>
            <person name="Mondo S."/>
            <person name="Pangilinan J."/>
            <person name="Riley R."/>
            <person name="Labutti K."/>
            <person name="Andreopoulos B."/>
            <person name="Lipzen A."/>
            <person name="Chen C."/>
            <person name="Yanf M."/>
            <person name="Daum C."/>
            <person name="Ng V."/>
            <person name="Clum A."/>
            <person name="Steindorff A."/>
            <person name="Ohm R."/>
            <person name="Martin F."/>
            <person name="Silar P."/>
            <person name="Natvig D."/>
            <person name="Lalanne C."/>
            <person name="Gautier V."/>
            <person name="Ament-Velasquez S.L."/>
            <person name="Kruys A."/>
            <person name="Hutchinson M.I."/>
            <person name="Powell A.J."/>
            <person name="Barry K."/>
            <person name="Miller A.N."/>
            <person name="Grigoriev I.V."/>
            <person name="Debuchy R."/>
            <person name="Gladieux P."/>
            <person name="Thoren M.H."/>
            <person name="Johannesson H."/>
        </authorList>
    </citation>
    <scope>NUCLEOTIDE SEQUENCE</scope>
    <source>
        <strain evidence="7">SMH4131-1</strain>
    </source>
</reference>
<feature type="compositionally biased region" description="Pro residues" evidence="5">
    <location>
        <begin position="242"/>
        <end position="253"/>
    </location>
</feature>
<protein>
    <recommendedName>
        <fullName evidence="6">Zn(2)-C6 fungal-type domain-containing protein</fullName>
    </recommendedName>
</protein>
<comment type="caution">
    <text evidence="7">The sequence shown here is derived from an EMBL/GenBank/DDBJ whole genome shotgun (WGS) entry which is preliminary data.</text>
</comment>
<dbReference type="PANTHER" id="PTHR46910:SF3">
    <property type="entry name" value="HALOTOLERANCE PROTEIN 9-RELATED"/>
    <property type="match status" value="1"/>
</dbReference>
<keyword evidence="2" id="KW-0479">Metal-binding</keyword>
<keyword evidence="8" id="KW-1185">Reference proteome</keyword>
<evidence type="ECO:0000256" key="1">
    <source>
        <dbReference type="ARBA" id="ARBA00004123"/>
    </source>
</evidence>
<feature type="compositionally biased region" description="Acidic residues" evidence="5">
    <location>
        <begin position="847"/>
        <end position="856"/>
    </location>
</feature>
<dbReference type="PANTHER" id="PTHR46910">
    <property type="entry name" value="TRANSCRIPTION FACTOR PDR1"/>
    <property type="match status" value="1"/>
</dbReference>
<dbReference type="Gene3D" id="4.10.240.10">
    <property type="entry name" value="Zn(2)-C6 fungal-type DNA-binding domain"/>
    <property type="match status" value="1"/>
</dbReference>
<accession>A0AAE0IN07</accession>
<evidence type="ECO:0000313" key="8">
    <source>
        <dbReference type="Proteomes" id="UP001286456"/>
    </source>
</evidence>
<feature type="region of interest" description="Disordered" evidence="5">
    <location>
        <begin position="222"/>
        <end position="253"/>
    </location>
</feature>
<proteinExistence type="predicted"/>
<feature type="compositionally biased region" description="Low complexity" evidence="5">
    <location>
        <begin position="186"/>
        <end position="202"/>
    </location>
</feature>
<comment type="subcellular location">
    <subcellularLocation>
        <location evidence="1">Nucleus</location>
    </subcellularLocation>
</comment>
<feature type="region of interest" description="Disordered" evidence="5">
    <location>
        <begin position="834"/>
        <end position="856"/>
    </location>
</feature>
<keyword evidence="4" id="KW-0539">Nucleus</keyword>
<dbReference type="AlphaFoldDB" id="A0AAE0IN07"/>
<dbReference type="InterPro" id="IPR050987">
    <property type="entry name" value="AtrR-like"/>
</dbReference>